<accession>A0A1G9UJB2</accession>
<protein>
    <submittedName>
        <fullName evidence="1">Uncharacterized protein</fullName>
    </submittedName>
</protein>
<evidence type="ECO:0000313" key="2">
    <source>
        <dbReference type="Proteomes" id="UP000199544"/>
    </source>
</evidence>
<reference evidence="2" key="1">
    <citation type="submission" date="2016-10" db="EMBL/GenBank/DDBJ databases">
        <authorList>
            <person name="Varghese N."/>
            <person name="Submissions S."/>
        </authorList>
    </citation>
    <scope>NUCLEOTIDE SEQUENCE [LARGE SCALE GENOMIC DNA]</scope>
    <source>
        <strain evidence="2">CGMCC 1.6854</strain>
    </source>
</reference>
<organism evidence="1 2">
    <name type="scientific">Fictibacillus solisalsi</name>
    <dbReference type="NCBI Taxonomy" id="459525"/>
    <lineage>
        <taxon>Bacteria</taxon>
        <taxon>Bacillati</taxon>
        <taxon>Bacillota</taxon>
        <taxon>Bacilli</taxon>
        <taxon>Bacillales</taxon>
        <taxon>Fictibacillaceae</taxon>
        <taxon>Fictibacillus</taxon>
    </lineage>
</organism>
<dbReference type="OrthoDB" id="2735914at2"/>
<evidence type="ECO:0000313" key="1">
    <source>
        <dbReference type="EMBL" id="SDM60022.1"/>
    </source>
</evidence>
<dbReference type="Proteomes" id="UP000199544">
    <property type="component" value="Unassembled WGS sequence"/>
</dbReference>
<proteinExistence type="predicted"/>
<name>A0A1G9UJB2_9BACL</name>
<dbReference type="EMBL" id="FNHW01000001">
    <property type="protein sequence ID" value="SDM60022.1"/>
    <property type="molecule type" value="Genomic_DNA"/>
</dbReference>
<dbReference type="AlphaFoldDB" id="A0A1G9UJB2"/>
<keyword evidence="2" id="KW-1185">Reference proteome</keyword>
<gene>
    <name evidence="1" type="ORF">SAMN04488137_0960</name>
</gene>
<dbReference type="RefSeq" id="WP_090232945.1">
    <property type="nucleotide sequence ID" value="NZ_FNHW01000001.1"/>
</dbReference>
<sequence length="73" mass="7851">MGKNHCDSCICKRLRKLASGTTVDVILSGLEFANLIFIGGCGDSENCCVEFADGNNPLILDCRKIEGFRVVVA</sequence>